<feature type="compositionally biased region" description="Low complexity" evidence="1">
    <location>
        <begin position="250"/>
        <end position="261"/>
    </location>
</feature>
<reference evidence="2 3" key="1">
    <citation type="submission" date="2020-01" db="EMBL/GenBank/DDBJ databases">
        <title>Identification and distribution of gene clusters putatively required for synthesis of sphingolipid metabolism inhibitors in phylogenetically diverse species of the filamentous fungus Fusarium.</title>
        <authorList>
            <person name="Kim H.-S."/>
            <person name="Busman M."/>
            <person name="Brown D.W."/>
            <person name="Divon H."/>
            <person name="Uhlig S."/>
            <person name="Proctor R.H."/>
        </authorList>
    </citation>
    <scope>NUCLEOTIDE SEQUENCE [LARGE SCALE GENOMIC DNA]</scope>
    <source>
        <strain evidence="2 3">NRRL 20459</strain>
    </source>
</reference>
<feature type="compositionally biased region" description="Basic and acidic residues" evidence="1">
    <location>
        <begin position="268"/>
        <end position="295"/>
    </location>
</feature>
<evidence type="ECO:0000313" key="3">
    <source>
        <dbReference type="Proteomes" id="UP000554235"/>
    </source>
</evidence>
<feature type="region of interest" description="Disordered" evidence="1">
    <location>
        <begin position="1"/>
        <end position="26"/>
    </location>
</feature>
<organism evidence="2 3">
    <name type="scientific">Fusarium albosuccineum</name>
    <dbReference type="NCBI Taxonomy" id="1237068"/>
    <lineage>
        <taxon>Eukaryota</taxon>
        <taxon>Fungi</taxon>
        <taxon>Dikarya</taxon>
        <taxon>Ascomycota</taxon>
        <taxon>Pezizomycotina</taxon>
        <taxon>Sordariomycetes</taxon>
        <taxon>Hypocreomycetidae</taxon>
        <taxon>Hypocreales</taxon>
        <taxon>Nectriaceae</taxon>
        <taxon>Fusarium</taxon>
        <taxon>Fusarium decemcellulare species complex</taxon>
    </lineage>
</organism>
<feature type="compositionally biased region" description="Basic and acidic residues" evidence="1">
    <location>
        <begin position="215"/>
        <end position="230"/>
    </location>
</feature>
<evidence type="ECO:0000256" key="1">
    <source>
        <dbReference type="SAM" id="MobiDB-lite"/>
    </source>
</evidence>
<keyword evidence="3" id="KW-1185">Reference proteome</keyword>
<dbReference type="OrthoDB" id="5098283at2759"/>
<feature type="region of interest" description="Disordered" evidence="1">
    <location>
        <begin position="42"/>
        <end position="145"/>
    </location>
</feature>
<dbReference type="AlphaFoldDB" id="A0A8H4L9H2"/>
<sequence>MTGRRELVERDFGLRPKRGVETARERVPLELLQAVAERLEDKLVDETQSPPTETSIASDPAVKPQDTSNTTPSENSNEDDRSSTVSTDPNAVFPGLNTVSPNLNPESPLISQEKPSKRRRSDESQRSNKSSPTLPAHYPPCPMERPGRAGIELWRQGCREVQRPDGTVEGLDVVNWLMTRKGGVANPWPQLNDGLKSISNMRKETIDFNKIARQREEEEEAARLKEERRLANKRRYRPRGQIAKEKAEQRAAAAAAAAAKQAEQEAAEAEKNLQEETKADNKEPEVKKVKMDATL</sequence>
<dbReference type="EMBL" id="JAADYS010001152">
    <property type="protein sequence ID" value="KAF4464706.1"/>
    <property type="molecule type" value="Genomic_DNA"/>
</dbReference>
<dbReference type="Proteomes" id="UP000554235">
    <property type="component" value="Unassembled WGS sequence"/>
</dbReference>
<name>A0A8H4L9H2_9HYPO</name>
<evidence type="ECO:0000313" key="2">
    <source>
        <dbReference type="EMBL" id="KAF4464706.1"/>
    </source>
</evidence>
<proteinExistence type="predicted"/>
<feature type="compositionally biased region" description="Polar residues" evidence="1">
    <location>
        <begin position="65"/>
        <end position="75"/>
    </location>
</feature>
<protein>
    <submittedName>
        <fullName evidence="2">Uncharacterized protein</fullName>
    </submittedName>
</protein>
<gene>
    <name evidence="2" type="ORF">FALBO_8455</name>
</gene>
<feature type="compositionally biased region" description="Polar residues" evidence="1">
    <location>
        <begin position="46"/>
        <end position="57"/>
    </location>
</feature>
<accession>A0A8H4L9H2</accession>
<feature type="region of interest" description="Disordered" evidence="1">
    <location>
        <begin position="215"/>
        <end position="295"/>
    </location>
</feature>
<comment type="caution">
    <text evidence="2">The sequence shown here is derived from an EMBL/GenBank/DDBJ whole genome shotgun (WGS) entry which is preliminary data.</text>
</comment>